<dbReference type="CDD" id="cd04732">
    <property type="entry name" value="HisA"/>
    <property type="match status" value="1"/>
</dbReference>
<dbReference type="InterPro" id="IPR006063">
    <property type="entry name" value="HisA_bact_arch"/>
</dbReference>
<comment type="subcellular location">
    <subcellularLocation>
        <location evidence="2 9 11">Cytoplasm</location>
    </subcellularLocation>
</comment>
<dbReference type="Proteomes" id="UP001060919">
    <property type="component" value="Chromosome"/>
</dbReference>
<organism evidence="12 13">
    <name type="scientific">Aureispira anguillae</name>
    <dbReference type="NCBI Taxonomy" id="2864201"/>
    <lineage>
        <taxon>Bacteria</taxon>
        <taxon>Pseudomonadati</taxon>
        <taxon>Bacteroidota</taxon>
        <taxon>Saprospiria</taxon>
        <taxon>Saprospirales</taxon>
        <taxon>Saprospiraceae</taxon>
        <taxon>Aureispira</taxon>
    </lineage>
</organism>
<dbReference type="GO" id="GO:0000105">
    <property type="term" value="P:L-histidine biosynthetic process"/>
    <property type="evidence" value="ECO:0007669"/>
    <property type="project" value="UniProtKB-UniRule"/>
</dbReference>
<dbReference type="Gene3D" id="3.20.20.70">
    <property type="entry name" value="Aldolase class I"/>
    <property type="match status" value="1"/>
</dbReference>
<keyword evidence="13" id="KW-1185">Reference proteome</keyword>
<evidence type="ECO:0000256" key="1">
    <source>
        <dbReference type="ARBA" id="ARBA00000901"/>
    </source>
</evidence>
<dbReference type="SUPFAM" id="SSF51366">
    <property type="entry name" value="Ribulose-phoshate binding barrel"/>
    <property type="match status" value="1"/>
</dbReference>
<dbReference type="FunFam" id="3.20.20.70:FF:000009">
    <property type="entry name" value="1-(5-phosphoribosyl)-5-[(5-phosphoribosylamino)methylideneamino] imidazole-4-carboxamide isomerase"/>
    <property type="match status" value="1"/>
</dbReference>
<evidence type="ECO:0000256" key="3">
    <source>
        <dbReference type="ARBA" id="ARBA00005133"/>
    </source>
</evidence>
<evidence type="ECO:0000256" key="8">
    <source>
        <dbReference type="ARBA" id="ARBA00023235"/>
    </source>
</evidence>
<dbReference type="NCBIfam" id="TIGR00007">
    <property type="entry name" value="1-(5-phosphoribosyl)-5-[(5-phosphoribosylamino)methylideneamino]imidazole-4-carboxamide isomerase"/>
    <property type="match status" value="1"/>
</dbReference>
<evidence type="ECO:0000256" key="4">
    <source>
        <dbReference type="ARBA" id="ARBA00009667"/>
    </source>
</evidence>
<sequence length="242" mass="26239">MIKIIPAIDIIDGQCVRLTQGNYTQKKIYSSKPLEVAQSFEDAGLEQLHLVDLDGAKAKYIVNYDVLESIAQGTNLRIDFGGGVKSIKDLEIAFNSGANQVTAGSIAVANAPLVYEWIATYGSSKIILGADVKGLQIAVNGWKEVSEIELFPFLENYLERGIESCICTDIAKDGLLQGASIALYKSILNEFPNLKLMASGGVSSIDEIKKLDEIGCHGVVIGKAFYEGKIKLKEVEKFIVSC</sequence>
<gene>
    <name evidence="9" type="primary">hisA</name>
    <name evidence="12" type="ORF">AsAng_0025500</name>
</gene>
<keyword evidence="5 9" id="KW-0963">Cytoplasm</keyword>
<feature type="active site" description="Proton acceptor" evidence="9">
    <location>
        <position position="9"/>
    </location>
</feature>
<dbReference type="PANTHER" id="PTHR43090">
    <property type="entry name" value="1-(5-PHOSPHORIBOSYL)-5-[(5-PHOSPHORIBOSYLAMINO)METHYLIDENEAMINO] IMIDAZOLE-4-CARBOXAMIDE ISOMERASE"/>
    <property type="match status" value="1"/>
</dbReference>
<comment type="similarity">
    <text evidence="4 9 10">Belongs to the HisA/HisF family.</text>
</comment>
<accession>A0A915YF35</accession>
<dbReference type="GO" id="GO:0000162">
    <property type="term" value="P:L-tryptophan biosynthetic process"/>
    <property type="evidence" value="ECO:0007669"/>
    <property type="project" value="TreeGrafter"/>
</dbReference>
<keyword evidence="7 9" id="KW-0368">Histidine biosynthesis</keyword>
<evidence type="ECO:0000256" key="2">
    <source>
        <dbReference type="ARBA" id="ARBA00004496"/>
    </source>
</evidence>
<comment type="catalytic activity">
    <reaction evidence="1 9 11">
        <text>1-(5-phospho-beta-D-ribosyl)-5-[(5-phospho-beta-D-ribosylamino)methylideneamino]imidazole-4-carboxamide = 5-[(5-phospho-1-deoxy-D-ribulos-1-ylimino)methylamino]-1-(5-phospho-beta-D-ribosyl)imidazole-4-carboxamide</text>
        <dbReference type="Rhea" id="RHEA:15469"/>
        <dbReference type="ChEBI" id="CHEBI:58435"/>
        <dbReference type="ChEBI" id="CHEBI:58525"/>
        <dbReference type="EC" id="5.3.1.16"/>
    </reaction>
</comment>
<dbReference type="InterPro" id="IPR011060">
    <property type="entry name" value="RibuloseP-bd_barrel"/>
</dbReference>
<protein>
    <recommendedName>
        <fullName evidence="9 11">1-(5-phosphoribosyl)-5-[(5-phosphoribosylamino)methylideneamino] imidazole-4-carboxamide isomerase</fullName>
        <ecNumber evidence="9 11">5.3.1.16</ecNumber>
    </recommendedName>
    <alternativeName>
        <fullName evidence="9">Phosphoribosylformimino-5-aminoimidazole carboxamide ribotide isomerase</fullName>
    </alternativeName>
</protein>
<dbReference type="GO" id="GO:0005737">
    <property type="term" value="C:cytoplasm"/>
    <property type="evidence" value="ECO:0007669"/>
    <property type="project" value="UniProtKB-SubCell"/>
</dbReference>
<evidence type="ECO:0000313" key="13">
    <source>
        <dbReference type="Proteomes" id="UP001060919"/>
    </source>
</evidence>
<dbReference type="InterPro" id="IPR044524">
    <property type="entry name" value="Isoase_HisA-like"/>
</dbReference>
<dbReference type="PANTHER" id="PTHR43090:SF2">
    <property type="entry name" value="1-(5-PHOSPHORIBOSYL)-5-[(5-PHOSPHORIBOSYLAMINO)METHYLIDENEAMINO] IMIDAZOLE-4-CARBOXAMIDE ISOMERASE"/>
    <property type="match status" value="1"/>
</dbReference>
<dbReference type="KEGG" id="aup:AsAng_0025500"/>
<dbReference type="GO" id="GO:0003949">
    <property type="term" value="F:1-(5-phosphoribosyl)-5-[(5-phosphoribosylamino)methylideneamino]imidazole-4-carboxamide isomerase activity"/>
    <property type="evidence" value="ECO:0007669"/>
    <property type="project" value="UniProtKB-UniRule"/>
</dbReference>
<evidence type="ECO:0000256" key="9">
    <source>
        <dbReference type="HAMAP-Rule" id="MF_01014"/>
    </source>
</evidence>
<dbReference type="InterPro" id="IPR006062">
    <property type="entry name" value="His_biosynth"/>
</dbReference>
<dbReference type="InterPro" id="IPR013785">
    <property type="entry name" value="Aldolase_TIM"/>
</dbReference>
<dbReference type="Pfam" id="PF00977">
    <property type="entry name" value="His_biosynth"/>
    <property type="match status" value="1"/>
</dbReference>
<evidence type="ECO:0000256" key="7">
    <source>
        <dbReference type="ARBA" id="ARBA00023102"/>
    </source>
</evidence>
<comment type="pathway">
    <text evidence="3 9 11">Amino-acid biosynthesis; L-histidine biosynthesis; L-histidine from 5-phospho-alpha-D-ribose 1-diphosphate: step 4/9.</text>
</comment>
<evidence type="ECO:0000256" key="10">
    <source>
        <dbReference type="RuleBase" id="RU003657"/>
    </source>
</evidence>
<dbReference type="InterPro" id="IPR023016">
    <property type="entry name" value="HisA/PriA"/>
</dbReference>
<name>A0A915YF35_9BACT</name>
<keyword evidence="8 9" id="KW-0413">Isomerase</keyword>
<dbReference type="AlphaFoldDB" id="A0A915YF35"/>
<evidence type="ECO:0000256" key="11">
    <source>
        <dbReference type="RuleBase" id="RU003658"/>
    </source>
</evidence>
<dbReference type="HAMAP" id="MF_01014">
    <property type="entry name" value="HisA"/>
    <property type="match status" value="1"/>
</dbReference>
<dbReference type="EMBL" id="AP026867">
    <property type="protein sequence ID" value="BDS11836.1"/>
    <property type="molecule type" value="Genomic_DNA"/>
</dbReference>
<keyword evidence="6 9" id="KW-0028">Amino-acid biosynthesis</keyword>
<proteinExistence type="inferred from homology"/>
<evidence type="ECO:0000313" key="12">
    <source>
        <dbReference type="EMBL" id="BDS11836.1"/>
    </source>
</evidence>
<dbReference type="EC" id="5.3.1.16" evidence="9 11"/>
<evidence type="ECO:0000256" key="6">
    <source>
        <dbReference type="ARBA" id="ARBA00022605"/>
    </source>
</evidence>
<evidence type="ECO:0000256" key="5">
    <source>
        <dbReference type="ARBA" id="ARBA00022490"/>
    </source>
</evidence>
<reference evidence="12" key="1">
    <citation type="submission" date="2022-09" db="EMBL/GenBank/DDBJ databases">
        <title>Aureispira anguillicida sp. nov., isolated from Leptocephalus of Japanese eel Anguilla japonica.</title>
        <authorList>
            <person name="Yuasa K."/>
            <person name="Mekata T."/>
            <person name="Ikunari K."/>
        </authorList>
    </citation>
    <scope>NUCLEOTIDE SEQUENCE</scope>
    <source>
        <strain evidence="12">EL160426</strain>
    </source>
</reference>
<feature type="active site" description="Proton donor" evidence="9">
    <location>
        <position position="131"/>
    </location>
</feature>